<keyword evidence="4 7" id="KW-0064">Aspartyl protease</keyword>
<evidence type="ECO:0000256" key="9">
    <source>
        <dbReference type="SAM" id="SignalP"/>
    </source>
</evidence>
<feature type="active site" evidence="6">
    <location>
        <position position="293"/>
    </location>
</feature>
<dbReference type="RefSeq" id="XP_046122515.1">
    <property type="nucleotide sequence ID" value="XM_046261873.1"/>
</dbReference>
<feature type="active site" evidence="6">
    <location>
        <position position="78"/>
    </location>
</feature>
<evidence type="ECO:0000313" key="12">
    <source>
        <dbReference type="Proteomes" id="UP000887229"/>
    </source>
</evidence>
<dbReference type="GeneID" id="70292776"/>
<dbReference type="GO" id="GO:0006508">
    <property type="term" value="P:proteolysis"/>
    <property type="evidence" value="ECO:0007669"/>
    <property type="project" value="UniProtKB-KW"/>
</dbReference>
<keyword evidence="2 7" id="KW-0645">Protease</keyword>
<keyword evidence="5 7" id="KW-0378">Hydrolase</keyword>
<feature type="chain" id="PRO_5040352414" evidence="9">
    <location>
        <begin position="16"/>
        <end position="529"/>
    </location>
</feature>
<dbReference type="PANTHER" id="PTHR47966">
    <property type="entry name" value="BETA-SITE APP-CLEAVING ENZYME, ISOFORM A-RELATED"/>
    <property type="match status" value="1"/>
</dbReference>
<feature type="domain" description="Peptidase A1" evidence="10">
    <location>
        <begin position="60"/>
        <end position="427"/>
    </location>
</feature>
<dbReference type="InterPro" id="IPR001969">
    <property type="entry name" value="Aspartic_peptidase_AS"/>
</dbReference>
<dbReference type="PROSITE" id="PS51767">
    <property type="entry name" value="PEPTIDASE_A1"/>
    <property type="match status" value="1"/>
</dbReference>
<evidence type="ECO:0000256" key="8">
    <source>
        <dbReference type="SAM" id="MobiDB-lite"/>
    </source>
</evidence>
<feature type="compositionally biased region" description="Acidic residues" evidence="8">
    <location>
        <begin position="487"/>
        <end position="507"/>
    </location>
</feature>
<gene>
    <name evidence="11" type="ORF">F5Z01DRAFT_632664</name>
</gene>
<reference evidence="11" key="1">
    <citation type="journal article" date="2021" name="IMA Fungus">
        <title>Genomic characterization of three marine fungi, including Emericellopsis atlantica sp. nov. with signatures of a generalist lifestyle and marine biomass degradation.</title>
        <authorList>
            <person name="Hagestad O.C."/>
            <person name="Hou L."/>
            <person name="Andersen J.H."/>
            <person name="Hansen E.H."/>
            <person name="Altermark B."/>
            <person name="Li C."/>
            <person name="Kuhnert E."/>
            <person name="Cox R.J."/>
            <person name="Crous P.W."/>
            <person name="Spatafora J.W."/>
            <person name="Lail K."/>
            <person name="Amirebrahimi M."/>
            <person name="Lipzen A."/>
            <person name="Pangilinan J."/>
            <person name="Andreopoulos W."/>
            <person name="Hayes R.D."/>
            <person name="Ng V."/>
            <person name="Grigoriev I.V."/>
            <person name="Jackson S.A."/>
            <person name="Sutton T.D.S."/>
            <person name="Dobson A.D.W."/>
            <person name="Rama T."/>
        </authorList>
    </citation>
    <scope>NUCLEOTIDE SEQUENCE</scope>
    <source>
        <strain evidence="11">TS7</strain>
    </source>
</reference>
<dbReference type="Pfam" id="PF00026">
    <property type="entry name" value="Asp"/>
    <property type="match status" value="1"/>
</dbReference>
<evidence type="ECO:0000256" key="6">
    <source>
        <dbReference type="PIRSR" id="PIRSR601461-1"/>
    </source>
</evidence>
<proteinExistence type="inferred from homology"/>
<organism evidence="11 12">
    <name type="scientific">Emericellopsis atlantica</name>
    <dbReference type="NCBI Taxonomy" id="2614577"/>
    <lineage>
        <taxon>Eukaryota</taxon>
        <taxon>Fungi</taxon>
        <taxon>Dikarya</taxon>
        <taxon>Ascomycota</taxon>
        <taxon>Pezizomycotina</taxon>
        <taxon>Sordariomycetes</taxon>
        <taxon>Hypocreomycetidae</taxon>
        <taxon>Hypocreales</taxon>
        <taxon>Bionectriaceae</taxon>
        <taxon>Emericellopsis</taxon>
    </lineage>
</organism>
<dbReference type="EMBL" id="MU251243">
    <property type="protein sequence ID" value="KAG9258591.1"/>
    <property type="molecule type" value="Genomic_DNA"/>
</dbReference>
<dbReference type="OrthoDB" id="771136at2759"/>
<sequence>MRSVALLALVSAVSAGHLSVPFSRQSFDNGHARRAALRKRQDDAEPFALEALNNITGGGYYSEFEIGTPPQQISFLLDTGSSDTWVNSVEADLCNDEELQTYNGFCQTQCKYFPLPLLTSESHFDPDESSTFETVNGEDFDIQYLDSRRIQGEYFKDTVTFGDVEVTGQRMGLALQSVRPTGIMGLGLSVNVASTREYPTIIDNLVDQGHINTRAYSLYLNDIDTDAGALLFGGIDQKKFIGNLATLPLQSDALAGTSQITSFNVEIQGFDVVSPDGEKTVNIPNLDSLAILDSGSTISLLPNDQVQDLWDEFGVLSFIDVLAPFIDCAYRGDKGQGYKFEFRFDGKTISVPMDEMVIDAYSDVQDIFKSDPTLRQYFGDWDGACMFGIGSTSDFGIDDDQFTLLGATFLRSAYVVYDLANEQLGIAQANLNSTDTDIVDIEEGDLPDVTGVESQSTPTPTPSASTTSTEATTTMTATEEPTATETDGGDNGDDQADDSTDKEDNDDAGVRLIPSLLAAGALSALMLVL</sequence>
<dbReference type="PRINTS" id="PR00792">
    <property type="entry name" value="PEPSIN"/>
</dbReference>
<keyword evidence="3 9" id="KW-0732">Signal</keyword>
<evidence type="ECO:0000256" key="4">
    <source>
        <dbReference type="ARBA" id="ARBA00022750"/>
    </source>
</evidence>
<evidence type="ECO:0000256" key="3">
    <source>
        <dbReference type="ARBA" id="ARBA00022729"/>
    </source>
</evidence>
<dbReference type="Proteomes" id="UP000887229">
    <property type="component" value="Unassembled WGS sequence"/>
</dbReference>
<comment type="caution">
    <text evidence="11">The sequence shown here is derived from an EMBL/GenBank/DDBJ whole genome shotgun (WGS) entry which is preliminary data.</text>
</comment>
<dbReference type="InterPro" id="IPR021109">
    <property type="entry name" value="Peptidase_aspartic_dom_sf"/>
</dbReference>
<evidence type="ECO:0000256" key="5">
    <source>
        <dbReference type="ARBA" id="ARBA00022801"/>
    </source>
</evidence>
<evidence type="ECO:0000259" key="10">
    <source>
        <dbReference type="PROSITE" id="PS51767"/>
    </source>
</evidence>
<dbReference type="InterPro" id="IPR033876">
    <property type="entry name" value="SAP-like"/>
</dbReference>
<dbReference type="Gene3D" id="2.40.70.10">
    <property type="entry name" value="Acid Proteases"/>
    <property type="match status" value="2"/>
</dbReference>
<dbReference type="AlphaFoldDB" id="A0A9P7ZVI1"/>
<dbReference type="SUPFAM" id="SSF50630">
    <property type="entry name" value="Acid proteases"/>
    <property type="match status" value="1"/>
</dbReference>
<dbReference type="InterPro" id="IPR001461">
    <property type="entry name" value="Aspartic_peptidase_A1"/>
</dbReference>
<protein>
    <submittedName>
        <fullName evidence="11">Aspartic peptidase domain-containing protein</fullName>
    </submittedName>
</protein>
<evidence type="ECO:0000256" key="7">
    <source>
        <dbReference type="RuleBase" id="RU000454"/>
    </source>
</evidence>
<feature type="compositionally biased region" description="Low complexity" evidence="8">
    <location>
        <begin position="456"/>
        <end position="486"/>
    </location>
</feature>
<accession>A0A9P7ZVI1</accession>
<dbReference type="InterPro" id="IPR033121">
    <property type="entry name" value="PEPTIDASE_A1"/>
</dbReference>
<comment type="similarity">
    <text evidence="1 7">Belongs to the peptidase A1 family.</text>
</comment>
<evidence type="ECO:0000256" key="1">
    <source>
        <dbReference type="ARBA" id="ARBA00007447"/>
    </source>
</evidence>
<dbReference type="CDD" id="cd05474">
    <property type="entry name" value="SAP_like"/>
    <property type="match status" value="1"/>
</dbReference>
<dbReference type="PANTHER" id="PTHR47966:SF65">
    <property type="entry name" value="ASPARTIC-TYPE ENDOPEPTIDASE"/>
    <property type="match status" value="1"/>
</dbReference>
<keyword evidence="12" id="KW-1185">Reference proteome</keyword>
<evidence type="ECO:0000313" key="11">
    <source>
        <dbReference type="EMBL" id="KAG9258591.1"/>
    </source>
</evidence>
<name>A0A9P7ZVI1_9HYPO</name>
<dbReference type="PROSITE" id="PS00141">
    <property type="entry name" value="ASP_PROTEASE"/>
    <property type="match status" value="2"/>
</dbReference>
<feature type="signal peptide" evidence="9">
    <location>
        <begin position="1"/>
        <end position="15"/>
    </location>
</feature>
<evidence type="ECO:0000256" key="2">
    <source>
        <dbReference type="ARBA" id="ARBA00022670"/>
    </source>
</evidence>
<feature type="region of interest" description="Disordered" evidence="8">
    <location>
        <begin position="448"/>
        <end position="507"/>
    </location>
</feature>
<dbReference type="GO" id="GO:0004190">
    <property type="term" value="F:aspartic-type endopeptidase activity"/>
    <property type="evidence" value="ECO:0007669"/>
    <property type="project" value="UniProtKB-KW"/>
</dbReference>